<sequence length="501" mass="53978">MTKKTTGLLLASVVCTVLAAPGFSAAVTANIALNTTVNTFDPHMTASVGSDLSVLSHIYPALVLRGPDLKLHPELATSWEAVNDTTWRFKLLPGAAFANGEPIDAAAVKWNLDRVRDPKVNARIKAWFSQVAEVKVISPTELEVVTSSPYPSFVDQISMFLLLPPKWAASHNPATETLSGGRYILQENVPGNRITLQENPGYFGKKPAFDTVVFRVIPEPASRIAALLAGEASLITAIPPSELARVNGSGKASAGSVPSMRSVMIKFNTEKAPLDNKAVRQALNYAIDKEGISQALFNGQAAVSQCQVLTPSYFGYNPALQGYAYDPDKARELLKKSGADLAKPIALDVPTGTYLQGNEVAQVVAAQLSEVGLKVSINEMEFSSYMNKYLKTRELAQTSLLAQAWPTLDADGLLTLFAPGNNYAYWDNAAFGQALTEGRASVDPAARLAAYRKATQIMCDEAPAIFLYTQPATYGVANAVRWSQRGDDWVRAFDMTPADGK</sequence>
<name>A0A2U1TVS0_9GAMM</name>
<comment type="caution">
    <text evidence="6">The sequence shown here is derived from an EMBL/GenBank/DDBJ whole genome shotgun (WGS) entry which is preliminary data.</text>
</comment>
<organism evidence="6 7">
    <name type="scientific">Brenneria corticis</name>
    <dbReference type="NCBI Taxonomy" id="2173106"/>
    <lineage>
        <taxon>Bacteria</taxon>
        <taxon>Pseudomonadati</taxon>
        <taxon>Pseudomonadota</taxon>
        <taxon>Gammaproteobacteria</taxon>
        <taxon>Enterobacterales</taxon>
        <taxon>Pectobacteriaceae</taxon>
        <taxon>Brenneria</taxon>
    </lineage>
</organism>
<dbReference type="Gene3D" id="3.10.105.10">
    <property type="entry name" value="Dipeptide-binding Protein, Domain 3"/>
    <property type="match status" value="1"/>
</dbReference>
<evidence type="ECO:0000313" key="7">
    <source>
        <dbReference type="Proteomes" id="UP000296159"/>
    </source>
</evidence>
<dbReference type="AlphaFoldDB" id="A0A2U1TVS0"/>
<evidence type="ECO:0000256" key="3">
    <source>
        <dbReference type="ARBA" id="ARBA00022729"/>
    </source>
</evidence>
<dbReference type="InterPro" id="IPR030678">
    <property type="entry name" value="Peptide/Ni-bd"/>
</dbReference>
<dbReference type="GO" id="GO:0015833">
    <property type="term" value="P:peptide transport"/>
    <property type="evidence" value="ECO:0007669"/>
    <property type="project" value="TreeGrafter"/>
</dbReference>
<dbReference type="InterPro" id="IPR039424">
    <property type="entry name" value="SBP_5"/>
</dbReference>
<dbReference type="GO" id="GO:1904680">
    <property type="term" value="F:peptide transmembrane transporter activity"/>
    <property type="evidence" value="ECO:0007669"/>
    <property type="project" value="TreeGrafter"/>
</dbReference>
<keyword evidence="7" id="KW-1185">Reference proteome</keyword>
<gene>
    <name evidence="6" type="ORF">DDT56_15680</name>
</gene>
<feature type="chain" id="PRO_5015569374" evidence="4">
    <location>
        <begin position="20"/>
        <end position="501"/>
    </location>
</feature>
<evidence type="ECO:0000259" key="5">
    <source>
        <dbReference type="Pfam" id="PF00496"/>
    </source>
</evidence>
<dbReference type="SUPFAM" id="SSF53850">
    <property type="entry name" value="Periplasmic binding protein-like II"/>
    <property type="match status" value="1"/>
</dbReference>
<proteinExistence type="inferred from homology"/>
<evidence type="ECO:0000256" key="1">
    <source>
        <dbReference type="ARBA" id="ARBA00005695"/>
    </source>
</evidence>
<dbReference type="PIRSF" id="PIRSF002741">
    <property type="entry name" value="MppA"/>
    <property type="match status" value="1"/>
</dbReference>
<dbReference type="GO" id="GO:0043190">
    <property type="term" value="C:ATP-binding cassette (ABC) transporter complex"/>
    <property type="evidence" value="ECO:0007669"/>
    <property type="project" value="InterPro"/>
</dbReference>
<dbReference type="Gene3D" id="3.90.76.10">
    <property type="entry name" value="Dipeptide-binding Protein, Domain 1"/>
    <property type="match status" value="1"/>
</dbReference>
<evidence type="ECO:0000256" key="4">
    <source>
        <dbReference type="SAM" id="SignalP"/>
    </source>
</evidence>
<dbReference type="GO" id="GO:0030288">
    <property type="term" value="C:outer membrane-bounded periplasmic space"/>
    <property type="evidence" value="ECO:0007669"/>
    <property type="project" value="UniProtKB-ARBA"/>
</dbReference>
<dbReference type="Proteomes" id="UP000296159">
    <property type="component" value="Unassembled WGS sequence"/>
</dbReference>
<dbReference type="InterPro" id="IPR000914">
    <property type="entry name" value="SBP_5_dom"/>
</dbReference>
<reference evidence="6 7" key="1">
    <citation type="submission" date="2018-04" db="EMBL/GenBank/DDBJ databases">
        <title>Brenneria corticis sp.nov.</title>
        <authorList>
            <person name="Li Y."/>
        </authorList>
    </citation>
    <scope>NUCLEOTIDE SEQUENCE [LARGE SCALE GENOMIC DNA]</scope>
    <source>
        <strain evidence="6 7">CFCC 11842</strain>
    </source>
</reference>
<dbReference type="PANTHER" id="PTHR30290">
    <property type="entry name" value="PERIPLASMIC BINDING COMPONENT OF ABC TRANSPORTER"/>
    <property type="match status" value="1"/>
</dbReference>
<protein>
    <submittedName>
        <fullName evidence="6">ABC transporter substrate-binding protein</fullName>
    </submittedName>
</protein>
<feature type="signal peptide" evidence="4">
    <location>
        <begin position="1"/>
        <end position="19"/>
    </location>
</feature>
<dbReference type="PANTHER" id="PTHR30290:SF9">
    <property type="entry name" value="OLIGOPEPTIDE-BINDING PROTEIN APPA"/>
    <property type="match status" value="1"/>
</dbReference>
<keyword evidence="3 4" id="KW-0732">Signal</keyword>
<evidence type="ECO:0000256" key="2">
    <source>
        <dbReference type="ARBA" id="ARBA00022448"/>
    </source>
</evidence>
<keyword evidence="2" id="KW-0813">Transport</keyword>
<dbReference type="EMBL" id="QDKH01000018">
    <property type="protein sequence ID" value="PWC13484.1"/>
    <property type="molecule type" value="Genomic_DNA"/>
</dbReference>
<dbReference type="Pfam" id="PF00496">
    <property type="entry name" value="SBP_bac_5"/>
    <property type="match status" value="1"/>
</dbReference>
<accession>A0A2U1TVS0</accession>
<comment type="similarity">
    <text evidence="1">Belongs to the bacterial solute-binding protein 5 family.</text>
</comment>
<evidence type="ECO:0000313" key="6">
    <source>
        <dbReference type="EMBL" id="PWC13484.1"/>
    </source>
</evidence>
<dbReference type="RefSeq" id="WP_136167361.1">
    <property type="nucleotide sequence ID" value="NZ_KZ819084.1"/>
</dbReference>
<feature type="domain" description="Solute-binding protein family 5" evidence="5">
    <location>
        <begin position="70"/>
        <end position="421"/>
    </location>
</feature>
<dbReference type="Gene3D" id="3.40.190.10">
    <property type="entry name" value="Periplasmic binding protein-like II"/>
    <property type="match status" value="1"/>
</dbReference>